<dbReference type="Gene3D" id="3.90.25.10">
    <property type="entry name" value="UDP-galactose 4-epimerase, domain 1"/>
    <property type="match status" value="1"/>
</dbReference>
<dbReference type="InterPro" id="IPR036291">
    <property type="entry name" value="NAD(P)-bd_dom_sf"/>
</dbReference>
<comment type="caution">
    <text evidence="7">Lacks conserved residue(s) required for the propagation of feature annotation.</text>
</comment>
<proteinExistence type="inferred from homology"/>
<evidence type="ECO:0000256" key="7">
    <source>
        <dbReference type="HAMAP-Rule" id="MF_00955"/>
    </source>
</evidence>
<comment type="function">
    <text evidence="6 7">Catalyzes the conversion of GDP-D-mannose to GDP-4-dehydro-6-deoxy-D-mannose.</text>
</comment>
<comment type="catalytic activity">
    <reaction evidence="1 7">
        <text>GDP-alpha-D-mannose = GDP-4-dehydro-alpha-D-rhamnose + H2O</text>
        <dbReference type="Rhea" id="RHEA:23820"/>
        <dbReference type="ChEBI" id="CHEBI:15377"/>
        <dbReference type="ChEBI" id="CHEBI:57527"/>
        <dbReference type="ChEBI" id="CHEBI:57964"/>
        <dbReference type="EC" id="4.2.1.47"/>
    </reaction>
</comment>
<comment type="similarity">
    <text evidence="3 7">Belongs to the NAD(P)-dependent epimerase/dehydratase family. GDP-mannose 4,6-dehydratase subfamily.</text>
</comment>
<dbReference type="PANTHER" id="PTHR43715:SF1">
    <property type="entry name" value="GDP-MANNOSE 4,6 DEHYDRATASE"/>
    <property type="match status" value="1"/>
</dbReference>
<dbReference type="Proteomes" id="UP001319200">
    <property type="component" value="Unassembled WGS sequence"/>
</dbReference>
<evidence type="ECO:0000256" key="4">
    <source>
        <dbReference type="ARBA" id="ARBA00011989"/>
    </source>
</evidence>
<accession>A0AAP2DT19</accession>
<dbReference type="HAMAP" id="MF_00955">
    <property type="entry name" value="GDP_Man_dehydratase"/>
    <property type="match status" value="1"/>
</dbReference>
<evidence type="ECO:0000256" key="5">
    <source>
        <dbReference type="ARBA" id="ARBA00023239"/>
    </source>
</evidence>
<evidence type="ECO:0000256" key="2">
    <source>
        <dbReference type="ARBA" id="ARBA00001937"/>
    </source>
</evidence>
<feature type="domain" description="NAD(P)-binding" evidence="8">
    <location>
        <begin position="5"/>
        <end position="346"/>
    </location>
</feature>
<evidence type="ECO:0000256" key="6">
    <source>
        <dbReference type="ARBA" id="ARBA00059383"/>
    </source>
</evidence>
<dbReference type="AlphaFoldDB" id="A0AAP2DT19"/>
<dbReference type="GO" id="GO:0070401">
    <property type="term" value="F:NADP+ binding"/>
    <property type="evidence" value="ECO:0007669"/>
    <property type="project" value="UniProtKB-UniRule"/>
</dbReference>
<evidence type="ECO:0000256" key="3">
    <source>
        <dbReference type="ARBA" id="ARBA00009263"/>
    </source>
</evidence>
<dbReference type="Pfam" id="PF16363">
    <property type="entry name" value="GDP_Man_Dehyd"/>
    <property type="match status" value="1"/>
</dbReference>
<reference evidence="9 10" key="1">
    <citation type="submission" date="2021-05" db="EMBL/GenBank/DDBJ databases">
        <title>A Polyphasic approach of four new species of the genus Ohtaekwangia: Ohtaekwangia histidinii sp. nov., Ohtaekwangia cretensis sp. nov., Ohtaekwangia indiensis sp. nov., Ohtaekwangia reichenbachii sp. nov. from diverse environment.</title>
        <authorList>
            <person name="Octaviana S."/>
        </authorList>
    </citation>
    <scope>NUCLEOTIDE SEQUENCE [LARGE SCALE GENOMIC DNA]</scope>
    <source>
        <strain evidence="9 10">PWU4</strain>
    </source>
</reference>
<dbReference type="FunFam" id="3.40.50.720:FF:000924">
    <property type="entry name" value="GDP-mannose 4,6 dehydratase"/>
    <property type="match status" value="1"/>
</dbReference>
<dbReference type="RefSeq" id="WP_254169231.1">
    <property type="nucleotide sequence ID" value="NZ_JAHESF010000042.1"/>
</dbReference>
<evidence type="ECO:0000313" key="10">
    <source>
        <dbReference type="Proteomes" id="UP001319200"/>
    </source>
</evidence>
<dbReference type="InterPro" id="IPR016040">
    <property type="entry name" value="NAD(P)-bd_dom"/>
</dbReference>
<sequence>MKKAFITGITGQDGAYLAEYLLNKGYEVHGLKRRSSLFNTDRIDHIYQDPHDKGARMKLYYGDLTDSTNLIRLIQEIQPDEIYNLGAMSHVRVSFEMPEYVANTDAVGTLRILEAVRILGLTKKTRIYQASTSELYGKVQEIPQKETTPFYPRSPYAVAKLYGYWITVNYREAYDMYACNGILFNHESPLRGETFVSRKITRAVARIVLGLQQKLYMGNLDAKRDWGHARDYIEAMHLILQQPQAEDYVIATGATTSVRDFLTRSFAHVGVILSFKGKGVNEIGIVESVTNAVEDCVLKPGDEIVAIDPRYFRPTEVDLLLGDPTKAKSILGWKPKHDVNSLLAEMVDADLSLMRRDTHLKQGGFRVFNYHE</sequence>
<evidence type="ECO:0000313" key="9">
    <source>
        <dbReference type="EMBL" id="MBT1700542.1"/>
    </source>
</evidence>
<dbReference type="EC" id="4.2.1.47" evidence="4 7"/>
<dbReference type="GO" id="GO:0008446">
    <property type="term" value="F:GDP-mannose 4,6-dehydratase activity"/>
    <property type="evidence" value="ECO:0007669"/>
    <property type="project" value="UniProtKB-UniRule"/>
</dbReference>
<comment type="cofactor">
    <cofactor evidence="2 7">
        <name>NADP(+)</name>
        <dbReference type="ChEBI" id="CHEBI:58349"/>
    </cofactor>
</comment>
<organism evidence="9 10">
    <name type="scientific">Chryseosolibacter histidini</name>
    <dbReference type="NCBI Taxonomy" id="2782349"/>
    <lineage>
        <taxon>Bacteria</taxon>
        <taxon>Pseudomonadati</taxon>
        <taxon>Bacteroidota</taxon>
        <taxon>Cytophagia</taxon>
        <taxon>Cytophagales</taxon>
        <taxon>Chryseotaleaceae</taxon>
        <taxon>Chryseosolibacter</taxon>
    </lineage>
</organism>
<gene>
    <name evidence="7 9" type="primary">gmd</name>
    <name evidence="9" type="ORF">KK083_26880</name>
</gene>
<dbReference type="GO" id="GO:0042351">
    <property type="term" value="P:'de novo' GDP-L-fucose biosynthetic process"/>
    <property type="evidence" value="ECO:0007669"/>
    <property type="project" value="TreeGrafter"/>
</dbReference>
<protein>
    <recommendedName>
        <fullName evidence="4 7">GDP-mannose 4,6-dehydratase</fullName>
        <ecNumber evidence="4 7">4.2.1.47</ecNumber>
    </recommendedName>
    <alternativeName>
        <fullName evidence="7">GDP-D-mannose dehydratase</fullName>
    </alternativeName>
</protein>
<name>A0AAP2DT19_9BACT</name>
<dbReference type="Gene3D" id="3.40.50.720">
    <property type="entry name" value="NAD(P)-binding Rossmann-like Domain"/>
    <property type="match status" value="1"/>
</dbReference>
<evidence type="ECO:0000259" key="8">
    <source>
        <dbReference type="Pfam" id="PF16363"/>
    </source>
</evidence>
<comment type="caution">
    <text evidence="9">The sequence shown here is derived from an EMBL/GenBank/DDBJ whole genome shotgun (WGS) entry which is preliminary data.</text>
</comment>
<dbReference type="NCBIfam" id="TIGR01472">
    <property type="entry name" value="gmd"/>
    <property type="match status" value="1"/>
</dbReference>
<dbReference type="EMBL" id="JAHESF010000042">
    <property type="protein sequence ID" value="MBT1700542.1"/>
    <property type="molecule type" value="Genomic_DNA"/>
</dbReference>
<dbReference type="PANTHER" id="PTHR43715">
    <property type="entry name" value="GDP-MANNOSE 4,6-DEHYDRATASE"/>
    <property type="match status" value="1"/>
</dbReference>
<dbReference type="SUPFAM" id="SSF51735">
    <property type="entry name" value="NAD(P)-binding Rossmann-fold domains"/>
    <property type="match status" value="1"/>
</dbReference>
<dbReference type="CDD" id="cd05260">
    <property type="entry name" value="GDP_MD_SDR_e"/>
    <property type="match status" value="1"/>
</dbReference>
<keyword evidence="10" id="KW-1185">Reference proteome</keyword>
<keyword evidence="7" id="KW-0521">NADP</keyword>
<dbReference type="InterPro" id="IPR006368">
    <property type="entry name" value="GDP_Man_deHydtase"/>
</dbReference>
<keyword evidence="5 7" id="KW-0456">Lyase</keyword>
<evidence type="ECO:0000256" key="1">
    <source>
        <dbReference type="ARBA" id="ARBA00000188"/>
    </source>
</evidence>